<protein>
    <submittedName>
        <fullName evidence="2">Uncharacterized protein</fullName>
    </submittedName>
</protein>
<proteinExistence type="predicted"/>
<reference evidence="2 3" key="1">
    <citation type="submission" date="2020-08" db="EMBL/GenBank/DDBJ databases">
        <title>Sequencing the genomes of 1000 actinobacteria strains.</title>
        <authorList>
            <person name="Klenk H.-P."/>
        </authorList>
    </citation>
    <scope>NUCLEOTIDE SEQUENCE [LARGE SCALE GENOMIC DNA]</scope>
    <source>
        <strain evidence="2 3">DSM 45582</strain>
    </source>
</reference>
<feature type="compositionally biased region" description="Basic and acidic residues" evidence="1">
    <location>
        <begin position="261"/>
        <end position="293"/>
    </location>
</feature>
<dbReference type="Proteomes" id="UP000580474">
    <property type="component" value="Unassembled WGS sequence"/>
</dbReference>
<dbReference type="EMBL" id="JACHIV010000001">
    <property type="protein sequence ID" value="MBB5072340.1"/>
    <property type="molecule type" value="Genomic_DNA"/>
</dbReference>
<evidence type="ECO:0000256" key="1">
    <source>
        <dbReference type="SAM" id="MobiDB-lite"/>
    </source>
</evidence>
<evidence type="ECO:0000313" key="3">
    <source>
        <dbReference type="Proteomes" id="UP000580474"/>
    </source>
</evidence>
<sequence length="441" mass="46906">MVDVAEGAGPVERLHNLLLALTGRVDDDAVNSVREMLGIGQLDSAAEFLIGCLLAGRIPVTSTEQYHLRRALDESGSPHSPADRLHVVETVQDEGHRFSENHEADRSDHELVDAIAPIAGRLHGVRALWCTWRTTPAGVTYGAVPRRVLLAEVGADGSVTAAGYQLLEALRRAGVGCSVDVFSSGMDLPPYHRNALATARRVHLDLVAQVAIPNGSSNHARAPRATAGSKPGGGDVPSEPAAGPGRRVEAPVPDSVSLDSARPERVRPEPVRPEPPRAEHRPEHREAKARPEPARPAPRPEPAPEQLRPEPVRETAVAEAPEKGAEPTLRQRPVNPEDLQAPDAEQAKSGEQAQQQGGGKNTRVPAAVDAKLTDRERNLLRKLHEELAQREQDRGGSGEQQAQPVANGAGGAQAQGQDAWNTTMPGGSATGGFPPIDGKPR</sequence>
<evidence type="ECO:0000313" key="2">
    <source>
        <dbReference type="EMBL" id="MBB5072340.1"/>
    </source>
</evidence>
<gene>
    <name evidence="2" type="ORF">BJ969_005428</name>
</gene>
<dbReference type="RefSeq" id="WP_343071611.1">
    <property type="nucleotide sequence ID" value="NZ_JACHIV010000001.1"/>
</dbReference>
<name>A0A840NKD0_9PSEU</name>
<comment type="caution">
    <text evidence="2">The sequence shown here is derived from an EMBL/GenBank/DDBJ whole genome shotgun (WGS) entry which is preliminary data.</text>
</comment>
<accession>A0A840NKD0</accession>
<dbReference type="AlphaFoldDB" id="A0A840NKD0"/>
<feature type="compositionally biased region" description="Basic and acidic residues" evidence="1">
    <location>
        <begin position="371"/>
        <end position="396"/>
    </location>
</feature>
<organism evidence="2 3">
    <name type="scientific">Saccharopolyspora gloriosae</name>
    <dbReference type="NCBI Taxonomy" id="455344"/>
    <lineage>
        <taxon>Bacteria</taxon>
        <taxon>Bacillati</taxon>
        <taxon>Actinomycetota</taxon>
        <taxon>Actinomycetes</taxon>
        <taxon>Pseudonocardiales</taxon>
        <taxon>Pseudonocardiaceae</taxon>
        <taxon>Saccharopolyspora</taxon>
    </lineage>
</organism>
<feature type="compositionally biased region" description="Pro residues" evidence="1">
    <location>
        <begin position="294"/>
        <end position="303"/>
    </location>
</feature>
<feature type="region of interest" description="Disordered" evidence="1">
    <location>
        <begin position="215"/>
        <end position="441"/>
    </location>
</feature>
<keyword evidence="3" id="KW-1185">Reference proteome</keyword>